<comment type="subcellular location">
    <subcellularLocation>
        <location evidence="1">Cell projection</location>
        <location evidence="1">Cilium</location>
    </subcellularLocation>
    <subcellularLocation>
        <location evidence="2">Cytoplasm</location>
        <location evidence="2">Cytoskeleton</location>
    </subcellularLocation>
</comment>
<proteinExistence type="predicted"/>
<evidence type="ECO:0000256" key="4">
    <source>
        <dbReference type="ARBA" id="ARBA00023212"/>
    </source>
</evidence>
<sequence length="334" mass="37816">MTSMRELFSVPPPRSTKNFIALNVRNVKKPEKATGQARRATSQTRTSKETNGPIPRVLSGKLPNLRTNIKSDKSKPKTFRHAGCQTLNLDLDESLLEEGVIRYPSSKWKERSTHDHQFKSIALQTESKLETNASSSNTELMIPTEDIDNHVLGNNAAVDAACDNNENQDINNIHPFHENEEPISPALSVVTVIENPKKTTRNPVVKNTNLICTSTNSLNNDVRKNNTSTTLSKVPGKHKRGTVPRYIIEKKLEKEREERRVMEEAERTGILDPDCPPGHILLPTEKRLEQLEFLKKNYKNLINELYRIPVRNDSLKIRQHRVMTILVLTGHTSG</sequence>
<dbReference type="InterPro" id="IPR027012">
    <property type="entry name" value="Enkurin_dom"/>
</dbReference>
<evidence type="ECO:0000256" key="2">
    <source>
        <dbReference type="ARBA" id="ARBA00004245"/>
    </source>
</evidence>
<dbReference type="InterPro" id="IPR052102">
    <property type="entry name" value="Enkurin_domain-protein"/>
</dbReference>
<dbReference type="GO" id="GO:0005929">
    <property type="term" value="C:cilium"/>
    <property type="evidence" value="ECO:0007669"/>
    <property type="project" value="UniProtKB-SubCell"/>
</dbReference>
<name>A0A8D8XCR7_9HEMI</name>
<feature type="domain" description="Enkurin" evidence="8">
    <location>
        <begin position="241"/>
        <end position="321"/>
    </location>
</feature>
<evidence type="ECO:0000256" key="1">
    <source>
        <dbReference type="ARBA" id="ARBA00004138"/>
    </source>
</evidence>
<feature type="region of interest" description="Disordered" evidence="7">
    <location>
        <begin position="28"/>
        <end position="56"/>
    </location>
</feature>
<evidence type="ECO:0000313" key="9">
    <source>
        <dbReference type="EMBL" id="CAG6690244.1"/>
    </source>
</evidence>
<evidence type="ECO:0000256" key="3">
    <source>
        <dbReference type="ARBA" id="ARBA00022490"/>
    </source>
</evidence>
<protein>
    <submittedName>
        <fullName evidence="9">Enkurin domain-containing protein 1</fullName>
    </submittedName>
</protein>
<dbReference type="PANTHER" id="PTHR21490:SF2">
    <property type="entry name" value="ENKURIN DOMAIN-CONTAINING PROTEIN 1"/>
    <property type="match status" value="1"/>
</dbReference>
<dbReference type="EMBL" id="HBUF01296617">
    <property type="protein sequence ID" value="CAG6690243.1"/>
    <property type="molecule type" value="Transcribed_RNA"/>
</dbReference>
<dbReference type="AlphaFoldDB" id="A0A8D8XCR7"/>
<organism evidence="9">
    <name type="scientific">Cacopsylla melanoneura</name>
    <dbReference type="NCBI Taxonomy" id="428564"/>
    <lineage>
        <taxon>Eukaryota</taxon>
        <taxon>Metazoa</taxon>
        <taxon>Ecdysozoa</taxon>
        <taxon>Arthropoda</taxon>
        <taxon>Hexapoda</taxon>
        <taxon>Insecta</taxon>
        <taxon>Pterygota</taxon>
        <taxon>Neoptera</taxon>
        <taxon>Paraneoptera</taxon>
        <taxon>Hemiptera</taxon>
        <taxon>Sternorrhyncha</taxon>
        <taxon>Psylloidea</taxon>
        <taxon>Psyllidae</taxon>
        <taxon>Psyllinae</taxon>
        <taxon>Cacopsylla</taxon>
    </lineage>
</organism>
<keyword evidence="6" id="KW-0175">Coiled coil</keyword>
<evidence type="ECO:0000256" key="5">
    <source>
        <dbReference type="ARBA" id="ARBA00023273"/>
    </source>
</evidence>
<feature type="coiled-coil region" evidence="6">
    <location>
        <begin position="248"/>
        <end position="308"/>
    </location>
</feature>
<dbReference type="Pfam" id="PF13864">
    <property type="entry name" value="Enkurin"/>
    <property type="match status" value="1"/>
</dbReference>
<dbReference type="EMBL" id="HBUF01296618">
    <property type="protein sequence ID" value="CAG6690244.1"/>
    <property type="molecule type" value="Transcribed_RNA"/>
</dbReference>
<dbReference type="PANTHER" id="PTHR21490">
    <property type="entry name" value="ENKURIN-RELATED"/>
    <property type="match status" value="1"/>
</dbReference>
<keyword evidence="5" id="KW-0966">Cell projection</keyword>
<dbReference type="GO" id="GO:0005881">
    <property type="term" value="C:cytoplasmic microtubule"/>
    <property type="evidence" value="ECO:0007669"/>
    <property type="project" value="TreeGrafter"/>
</dbReference>
<evidence type="ECO:0000256" key="6">
    <source>
        <dbReference type="SAM" id="Coils"/>
    </source>
</evidence>
<accession>A0A8D8XCR7</accession>
<keyword evidence="3" id="KW-0963">Cytoplasm</keyword>
<evidence type="ECO:0000259" key="8">
    <source>
        <dbReference type="Pfam" id="PF13864"/>
    </source>
</evidence>
<keyword evidence="4" id="KW-0206">Cytoskeleton</keyword>
<evidence type="ECO:0000256" key="7">
    <source>
        <dbReference type="SAM" id="MobiDB-lite"/>
    </source>
</evidence>
<reference evidence="9" key="1">
    <citation type="submission" date="2021-05" db="EMBL/GenBank/DDBJ databases">
        <authorList>
            <person name="Alioto T."/>
            <person name="Alioto T."/>
            <person name="Gomez Garrido J."/>
        </authorList>
    </citation>
    <scope>NUCLEOTIDE SEQUENCE</scope>
</reference>